<dbReference type="InterPro" id="IPR001041">
    <property type="entry name" value="2Fe-2S_ferredoxin-type"/>
</dbReference>
<comment type="caution">
    <text evidence="2">The sequence shown here is derived from an EMBL/GenBank/DDBJ whole genome shotgun (WGS) entry which is preliminary data.</text>
</comment>
<dbReference type="Gene3D" id="3.10.20.30">
    <property type="match status" value="1"/>
</dbReference>
<keyword evidence="3" id="KW-1185">Reference proteome</keyword>
<dbReference type="Gene3D" id="3.30.420.480">
    <property type="entry name" value="Domain of unknown function (DUF4445)"/>
    <property type="match status" value="1"/>
</dbReference>
<dbReference type="Proteomes" id="UP001565220">
    <property type="component" value="Unassembled WGS sequence"/>
</dbReference>
<dbReference type="InterPro" id="IPR041414">
    <property type="entry name" value="Raco-like_middle"/>
</dbReference>
<gene>
    <name evidence="2" type="ORF">AB8S09_03710</name>
</gene>
<dbReference type="InterPro" id="IPR036010">
    <property type="entry name" value="2Fe-2S_ferredoxin-like_sf"/>
</dbReference>
<dbReference type="InterPro" id="IPR012675">
    <property type="entry name" value="Beta-grasp_dom_sf"/>
</dbReference>
<dbReference type="InterPro" id="IPR042259">
    <property type="entry name" value="Raco-like_middle_sf"/>
</dbReference>
<dbReference type="CDD" id="cd00207">
    <property type="entry name" value="fer2"/>
    <property type="match status" value="1"/>
</dbReference>
<name>A0ABV4DU28_9CLOT</name>
<reference evidence="2 3" key="1">
    <citation type="submission" date="2024-08" db="EMBL/GenBank/DDBJ databases">
        <title>Clostridium lapicellarii sp. nov., and Clostridium renhuaiense sp. nov., two species isolated from the mud in a fermentation cellar used for producing sauce-flavour Chinese liquors.</title>
        <authorList>
            <person name="Yang F."/>
            <person name="Wang H."/>
            <person name="Chen L.Q."/>
            <person name="Zhou N."/>
            <person name="Lu J.J."/>
            <person name="Pu X.X."/>
            <person name="Wan B."/>
            <person name="Wang L."/>
            <person name="Liu S.J."/>
        </authorList>
    </citation>
    <scope>NUCLEOTIDE SEQUENCE [LARGE SCALE GENOMIC DNA]</scope>
    <source>
        <strain evidence="2 3">MT-113</strain>
    </source>
</reference>
<dbReference type="Pfam" id="PF14574">
    <property type="entry name" value="RACo_C_ter"/>
    <property type="match status" value="1"/>
</dbReference>
<dbReference type="PANTHER" id="PTHR42895:SF2">
    <property type="entry name" value="IRON-SULFUR CLUSTER PROTEIN"/>
    <property type="match status" value="1"/>
</dbReference>
<dbReference type="InterPro" id="IPR052911">
    <property type="entry name" value="Corrinoid_activation_enz"/>
</dbReference>
<accession>A0ABV4DU28</accession>
<dbReference type="PANTHER" id="PTHR42895">
    <property type="entry name" value="IRON-SULFUR CLUSTER-BINDING PROTEIN-RELATED"/>
    <property type="match status" value="1"/>
</dbReference>
<dbReference type="PROSITE" id="PS51085">
    <property type="entry name" value="2FE2S_FER_2"/>
    <property type="match status" value="1"/>
</dbReference>
<protein>
    <submittedName>
        <fullName evidence="2">ASKHA domain-containing protein</fullName>
    </submittedName>
</protein>
<dbReference type="Pfam" id="PF00111">
    <property type="entry name" value="Fer2"/>
    <property type="match status" value="1"/>
</dbReference>
<sequence length="563" mass="61754">MCCVTFLNKNMKTYVKKGTRLLDCIREAGLNVETFCGGSGKCGKCKIMAFGKLSPKTVEEYDLAKGENVRLSCMAKIEGDVSVRLFQKGSGLKTVNRGYCKNVEIKSEFKKISITSISDYEVNDLEVLKKLGLLKKKGSDKIEGILFKNVLLDVGERLGNILGAAVDIGTTGISAYLIDLEDGRVLKRVSGLNPQTKYGGDVISRINYSMENEGGSEVLSRCIREKIDYMIGELVGKNYKRNEIYRVSIAANTTMLHLFLGVKADSIAVFPYKAVFLNMLNLKAGELDIHINGRGFVTVLPSASPYIGADIISGIVAVDFYRKTAPSLFIDIGTNGEIVAVYGGKMVACSTAAGPALEGMNIDCGMRAEQGAIDNFNINENYGINYTTIGNKEASGICGSALLDIGAAFLERGIITKTGRFNRTLPEKIRDRLSGKKFYITDRVFISQRDIRQIQLAKGAICSGMEMLLKEMDIDIKNIEEIVIAGAFGYHINAESIKKIGLIPKGFRGNISFVGNSSVEGARMAIVNKDKLHKMNEIRKSIDVVELSLKDDFQDYFIKALNF</sequence>
<evidence type="ECO:0000259" key="1">
    <source>
        <dbReference type="PROSITE" id="PS51085"/>
    </source>
</evidence>
<feature type="domain" description="2Fe-2S ferredoxin-type" evidence="1">
    <location>
        <begin position="2"/>
        <end position="89"/>
    </location>
</feature>
<proteinExistence type="predicted"/>
<dbReference type="Pfam" id="PF17651">
    <property type="entry name" value="Raco_middle"/>
    <property type="match status" value="1"/>
</dbReference>
<dbReference type="EMBL" id="JBGFFE010000003">
    <property type="protein sequence ID" value="MEY8762754.1"/>
    <property type="molecule type" value="Genomic_DNA"/>
</dbReference>
<dbReference type="InterPro" id="IPR027980">
    <property type="entry name" value="RACo_C"/>
</dbReference>
<dbReference type="SUPFAM" id="SSF54292">
    <property type="entry name" value="2Fe-2S ferredoxin-like"/>
    <property type="match status" value="1"/>
</dbReference>
<evidence type="ECO:0000313" key="3">
    <source>
        <dbReference type="Proteomes" id="UP001565220"/>
    </source>
</evidence>
<organism evidence="2 3">
    <name type="scientific">Clostridium lapidicellarium</name>
    <dbReference type="NCBI Taxonomy" id="3240931"/>
    <lineage>
        <taxon>Bacteria</taxon>
        <taxon>Bacillati</taxon>
        <taxon>Bacillota</taxon>
        <taxon>Clostridia</taxon>
        <taxon>Eubacteriales</taxon>
        <taxon>Clostridiaceae</taxon>
        <taxon>Clostridium</taxon>
    </lineage>
</organism>
<evidence type="ECO:0000313" key="2">
    <source>
        <dbReference type="EMBL" id="MEY8762754.1"/>
    </source>
</evidence>